<feature type="transmembrane region" description="Helical" evidence="2">
    <location>
        <begin position="163"/>
        <end position="186"/>
    </location>
</feature>
<dbReference type="OrthoDB" id="8537043at2"/>
<protein>
    <recommendedName>
        <fullName evidence="6">Transmembrane protein</fullName>
    </recommendedName>
</protein>
<dbReference type="Proteomes" id="UP000214566">
    <property type="component" value="Unassembled WGS sequence"/>
</dbReference>
<name>A0A238D4G0_THIDL</name>
<feature type="transmembrane region" description="Helical" evidence="2">
    <location>
        <begin position="139"/>
        <end position="157"/>
    </location>
</feature>
<dbReference type="EMBL" id="FLMQ01000055">
    <property type="protein sequence ID" value="SBP88111.1"/>
    <property type="molecule type" value="Genomic_DNA"/>
</dbReference>
<evidence type="ECO:0000313" key="4">
    <source>
        <dbReference type="EMBL" id="SBP88111.1"/>
    </source>
</evidence>
<gene>
    <name evidence="4" type="ORF">THIARS_60824</name>
</gene>
<keyword evidence="2" id="KW-0812">Transmembrane</keyword>
<feature type="signal peptide" evidence="3">
    <location>
        <begin position="1"/>
        <end position="20"/>
    </location>
</feature>
<evidence type="ECO:0008006" key="6">
    <source>
        <dbReference type="Google" id="ProtNLM"/>
    </source>
</evidence>
<feature type="transmembrane region" description="Helical" evidence="2">
    <location>
        <begin position="32"/>
        <end position="52"/>
    </location>
</feature>
<feature type="chain" id="PRO_5012195661" description="Transmembrane protein" evidence="3">
    <location>
        <begin position="21"/>
        <end position="244"/>
    </location>
</feature>
<keyword evidence="2" id="KW-0472">Membrane</keyword>
<feature type="transmembrane region" description="Helical" evidence="2">
    <location>
        <begin position="59"/>
        <end position="75"/>
    </location>
</feature>
<proteinExistence type="predicted"/>
<evidence type="ECO:0000313" key="5">
    <source>
        <dbReference type="Proteomes" id="UP000214566"/>
    </source>
</evidence>
<keyword evidence="5" id="KW-1185">Reference proteome</keyword>
<dbReference type="AlphaFoldDB" id="A0A238D4G0"/>
<evidence type="ECO:0000256" key="3">
    <source>
        <dbReference type="SAM" id="SignalP"/>
    </source>
</evidence>
<keyword evidence="2" id="KW-1133">Transmembrane helix</keyword>
<organism evidence="4 5">
    <name type="scientific">Thiomonas delicata</name>
    <name type="common">Thiomonas cuprina</name>
    <dbReference type="NCBI Taxonomy" id="364030"/>
    <lineage>
        <taxon>Bacteria</taxon>
        <taxon>Pseudomonadati</taxon>
        <taxon>Pseudomonadota</taxon>
        <taxon>Betaproteobacteria</taxon>
        <taxon>Burkholderiales</taxon>
        <taxon>Thiomonas</taxon>
    </lineage>
</organism>
<keyword evidence="3" id="KW-0732">Signal</keyword>
<evidence type="ECO:0000256" key="2">
    <source>
        <dbReference type="SAM" id="Phobius"/>
    </source>
</evidence>
<dbReference type="RefSeq" id="WP_094160194.1">
    <property type="nucleotide sequence ID" value="NZ_LT592170.1"/>
</dbReference>
<feature type="region of interest" description="Disordered" evidence="1">
    <location>
        <begin position="221"/>
        <end position="244"/>
    </location>
</feature>
<reference evidence="4 5" key="1">
    <citation type="submission" date="2016-06" db="EMBL/GenBank/DDBJ databases">
        <authorList>
            <person name="Kjaerup R.B."/>
            <person name="Dalgaard T.S."/>
            <person name="Juul-Madsen H.R."/>
        </authorList>
    </citation>
    <scope>NUCLEOTIDE SEQUENCE [LARGE SCALE GENOMIC DNA]</scope>
    <source>
        <strain evidence="4 5">DSM 16361</strain>
    </source>
</reference>
<evidence type="ECO:0000256" key="1">
    <source>
        <dbReference type="SAM" id="MobiDB-lite"/>
    </source>
</evidence>
<accession>A0A238D4G0</accession>
<feature type="transmembrane region" description="Helical" evidence="2">
    <location>
        <begin position="87"/>
        <end position="106"/>
    </location>
</feature>
<sequence>MRWRAAMRGASIAAACVAYAAASYLAATSPRPTLAGAAFAYVPLLLAGAWMSWKSPRRALALSSVLLLTLILWLGRDVLLQHYRWGYLAQSAGPMVLLAVVFGNSLRRGQTALITRLALVAHEGRITPRTSRYTRGVTWAWTLFFTLMALTSTTLFLTAPPAIWALFANALTAPLTLAMFIAEYGVRVLALPAHERTGPLQAVAAFMRYRKHATEHAVHGTEAGDAPVASHQAGTMAPGSISAR</sequence>